<protein>
    <submittedName>
        <fullName evidence="4">Secreted protein</fullName>
    </submittedName>
</protein>
<reference evidence="4" key="1">
    <citation type="submission" date="2017-02" db="UniProtKB">
        <authorList>
            <consortium name="WormBaseParasite"/>
        </authorList>
    </citation>
    <scope>IDENTIFICATION</scope>
</reference>
<sequence length="69" mass="7729">MISFLLLAFFIPISYAGKECVWIMGRVQCEHDPTKNLNVEVSFSLSVFQWSLDGLDSVTIIINVNSGSF</sequence>
<dbReference type="AlphaFoldDB" id="A0A0N4WED1"/>
<dbReference type="EMBL" id="UZAF01016973">
    <property type="protein sequence ID" value="VDO36313.1"/>
    <property type="molecule type" value="Genomic_DNA"/>
</dbReference>
<keyword evidence="1" id="KW-0732">Signal</keyword>
<feature type="chain" id="PRO_5043123640" evidence="1">
    <location>
        <begin position="17"/>
        <end position="69"/>
    </location>
</feature>
<proteinExistence type="predicted"/>
<dbReference type="OrthoDB" id="5781504at2759"/>
<dbReference type="WBParaSite" id="HPLM_0000899101-mRNA-1">
    <property type="protein sequence ID" value="HPLM_0000899101-mRNA-1"/>
    <property type="gene ID" value="HPLM_0000899101"/>
</dbReference>
<name>A0A0N4WED1_HAEPC</name>
<feature type="signal peptide" evidence="1">
    <location>
        <begin position="1"/>
        <end position="16"/>
    </location>
</feature>
<dbReference type="Proteomes" id="UP000268014">
    <property type="component" value="Unassembled WGS sequence"/>
</dbReference>
<accession>A0A0N4WED1</accession>
<evidence type="ECO:0000256" key="1">
    <source>
        <dbReference type="SAM" id="SignalP"/>
    </source>
</evidence>
<gene>
    <name evidence="2" type="ORF">HPLM_LOCUS8983</name>
</gene>
<reference evidence="2 3" key="2">
    <citation type="submission" date="2018-11" db="EMBL/GenBank/DDBJ databases">
        <authorList>
            <consortium name="Pathogen Informatics"/>
        </authorList>
    </citation>
    <scope>NUCLEOTIDE SEQUENCE [LARGE SCALE GENOMIC DNA]</scope>
    <source>
        <strain evidence="2 3">MHpl1</strain>
    </source>
</reference>
<evidence type="ECO:0000313" key="2">
    <source>
        <dbReference type="EMBL" id="VDO36313.1"/>
    </source>
</evidence>
<keyword evidence="3" id="KW-1185">Reference proteome</keyword>
<organism evidence="4">
    <name type="scientific">Haemonchus placei</name>
    <name type="common">Barber's pole worm</name>
    <dbReference type="NCBI Taxonomy" id="6290"/>
    <lineage>
        <taxon>Eukaryota</taxon>
        <taxon>Metazoa</taxon>
        <taxon>Ecdysozoa</taxon>
        <taxon>Nematoda</taxon>
        <taxon>Chromadorea</taxon>
        <taxon>Rhabditida</taxon>
        <taxon>Rhabditina</taxon>
        <taxon>Rhabditomorpha</taxon>
        <taxon>Strongyloidea</taxon>
        <taxon>Trichostrongylidae</taxon>
        <taxon>Haemonchus</taxon>
    </lineage>
</organism>
<evidence type="ECO:0000313" key="3">
    <source>
        <dbReference type="Proteomes" id="UP000268014"/>
    </source>
</evidence>
<evidence type="ECO:0000313" key="4">
    <source>
        <dbReference type="WBParaSite" id="HPLM_0000899101-mRNA-1"/>
    </source>
</evidence>